<sequence>MKRLHAAPKKRLLTSALLFALAPPLAAQVAEPATDGPDATTLDAVTVTGIRGSLESSMNLKRDARGIVDGIIAEDIGKFPDTNLAESLQRISGVSIDRSAIGEGSRVTVRGVGPDFNLVLLNGRQMPASSNGDGSTVSNSRAYDFANIASEAISAVEVYKSGRAETPTGGIGATINIKTARPLDNPGFRANVGIKGVHDTSLDNLPDQFKGSSVTPEVSGIFSTTSADGRFGIAVTGSYQERDLGYNQVSVPGGWRGFRGDEQNWGTIPQPGTPGSENIVNRPGPDDVYSVPQNLNYSVTGVQRQRTNGQVVLQWAPTDSITTTLDYTYSENKIQQQRNDMSVWFNYGPSSSSWTDGPVAAPLLYTEILPFTCAPDSGVCRGADLAMGGADIANRNENKSLGFNVEWEATDNLGFELDVHKSTAETSPDSPYGSGGTLGTAAFIRGNTTADFSGDFPILTVQYPPGYTGPRASDMLVTGSVFHRSYMKSEIEQVQARGHFKFGDYSRLDFGVAATEANNRTAYGNVQRDNTWGGAEGSAEDYPDNIWIPGNMGDYFDAFPGSGNPAFTDGFFMFDFKTVRDLAAQFAGDEALYLAPATYNTDRRVTEKSKSAYIQVSSTWDIGIQLNAAAGVRYEKTDVTSSALVPVATALLWESNNEIGIQRDGSDFTTLYGDYAHWLPSIDLSAELTDSLILRSSYSRTIGRPGWGDIQGGQTLNEPVRIDGGTGQQGNPGLEPLKADNFDLSLEWYYAEASYLSFGYFQKNIDNYIGTTIIQATPFDLTTPIGGAYWNAAVANACPTTDLTCIRNYIFTNFNGQPGVVRGPNDAGGNATGTITGQPGDPIANFRITTPANTGSSKLDGVELNLQHVFGNSGFGLAANYTYVDSPDLNYDNYNLGGQFALVGLSDSANLVAFYDKGSWQARAAYNWRDKFLSSGFDSERPNPVYVEEYGQLDVSVGYKVTDNLTLQAEAINVTDETQRTHGRNARQLLYGTQTGPRYMFGVRYTF</sequence>
<dbReference type="Pfam" id="PF07715">
    <property type="entry name" value="Plug"/>
    <property type="match status" value="1"/>
</dbReference>
<dbReference type="PANTHER" id="PTHR40980">
    <property type="entry name" value="PLUG DOMAIN-CONTAINING PROTEIN"/>
    <property type="match status" value="1"/>
</dbReference>
<feature type="signal peptide" evidence="6">
    <location>
        <begin position="1"/>
        <end position="29"/>
    </location>
</feature>
<accession>A0ABU7WHP2</accession>
<dbReference type="InterPro" id="IPR010104">
    <property type="entry name" value="TonB_rcpt_bac"/>
</dbReference>
<dbReference type="PANTHER" id="PTHR40980:SF3">
    <property type="entry name" value="TONB-DEPENDENT RECEPTOR-LIKE BETA-BARREL DOMAIN-CONTAINING PROTEIN"/>
    <property type="match status" value="1"/>
</dbReference>
<dbReference type="InterPro" id="IPR036942">
    <property type="entry name" value="Beta-barrel_TonB_sf"/>
</dbReference>
<dbReference type="Proteomes" id="UP001358324">
    <property type="component" value="Unassembled WGS sequence"/>
</dbReference>
<feature type="domain" description="TonB-dependent receptor-like beta-barrel" evidence="7">
    <location>
        <begin position="443"/>
        <end position="974"/>
    </location>
</feature>
<feature type="region of interest" description="Disordered" evidence="5">
    <location>
        <begin position="710"/>
        <end position="734"/>
    </location>
</feature>
<evidence type="ECO:0000256" key="1">
    <source>
        <dbReference type="ARBA" id="ARBA00004442"/>
    </source>
</evidence>
<dbReference type="Pfam" id="PF00593">
    <property type="entry name" value="TonB_dep_Rec_b-barrel"/>
    <property type="match status" value="1"/>
</dbReference>
<keyword evidence="3" id="KW-0998">Cell outer membrane</keyword>
<dbReference type="NCBIfam" id="TIGR01782">
    <property type="entry name" value="TonB-Xanth-Caul"/>
    <property type="match status" value="1"/>
</dbReference>
<dbReference type="SUPFAM" id="SSF56935">
    <property type="entry name" value="Porins"/>
    <property type="match status" value="1"/>
</dbReference>
<organism evidence="9 10">
    <name type="scientific">Luteimonas flava</name>
    <dbReference type="NCBI Taxonomy" id="3115822"/>
    <lineage>
        <taxon>Bacteria</taxon>
        <taxon>Pseudomonadati</taxon>
        <taxon>Pseudomonadota</taxon>
        <taxon>Gammaproteobacteria</taxon>
        <taxon>Lysobacterales</taxon>
        <taxon>Lysobacteraceae</taxon>
        <taxon>Luteimonas</taxon>
    </lineage>
</organism>
<dbReference type="EMBL" id="JAZHBM010000003">
    <property type="protein sequence ID" value="MEF3083471.1"/>
    <property type="molecule type" value="Genomic_DNA"/>
</dbReference>
<keyword evidence="10" id="KW-1185">Reference proteome</keyword>
<evidence type="ECO:0000256" key="6">
    <source>
        <dbReference type="SAM" id="SignalP"/>
    </source>
</evidence>
<dbReference type="InterPro" id="IPR012910">
    <property type="entry name" value="Plug_dom"/>
</dbReference>
<dbReference type="InterPro" id="IPR037066">
    <property type="entry name" value="Plug_dom_sf"/>
</dbReference>
<evidence type="ECO:0000259" key="8">
    <source>
        <dbReference type="Pfam" id="PF07715"/>
    </source>
</evidence>
<evidence type="ECO:0000313" key="9">
    <source>
        <dbReference type="EMBL" id="MEF3083471.1"/>
    </source>
</evidence>
<keyword evidence="9" id="KW-0675">Receptor</keyword>
<evidence type="ECO:0000256" key="5">
    <source>
        <dbReference type="SAM" id="MobiDB-lite"/>
    </source>
</evidence>
<dbReference type="Gene3D" id="2.170.130.10">
    <property type="entry name" value="TonB-dependent receptor, plug domain"/>
    <property type="match status" value="1"/>
</dbReference>
<proteinExistence type="inferred from homology"/>
<reference evidence="9 10" key="1">
    <citation type="submission" date="2024-01" db="EMBL/GenBank/DDBJ databases">
        <title>Novel species of the genus Luteimonas isolated from rivers.</title>
        <authorList>
            <person name="Lu H."/>
        </authorList>
    </citation>
    <scope>NUCLEOTIDE SEQUENCE [LARGE SCALE GENOMIC DNA]</scope>
    <source>
        <strain evidence="9 10">SMYT11W</strain>
    </source>
</reference>
<feature type="chain" id="PRO_5045765986" evidence="6">
    <location>
        <begin position="30"/>
        <end position="1007"/>
    </location>
</feature>
<comment type="subcellular location">
    <subcellularLocation>
        <location evidence="1 4">Cell outer membrane</location>
    </subcellularLocation>
</comment>
<gene>
    <name evidence="9" type="ORF">V3391_14750</name>
</gene>
<name>A0ABU7WHP2_9GAMM</name>
<feature type="domain" description="TonB-dependent receptor plug" evidence="8">
    <location>
        <begin position="61"/>
        <end position="170"/>
    </location>
</feature>
<dbReference type="InterPro" id="IPR000531">
    <property type="entry name" value="Beta-barrel_TonB"/>
</dbReference>
<protein>
    <submittedName>
        <fullName evidence="9">TonB-dependent receptor</fullName>
    </submittedName>
</protein>
<evidence type="ECO:0000259" key="7">
    <source>
        <dbReference type="Pfam" id="PF00593"/>
    </source>
</evidence>
<keyword evidence="4" id="KW-0798">TonB box</keyword>
<comment type="similarity">
    <text evidence="4">Belongs to the TonB-dependent receptor family.</text>
</comment>
<evidence type="ECO:0000256" key="2">
    <source>
        <dbReference type="ARBA" id="ARBA00023136"/>
    </source>
</evidence>
<evidence type="ECO:0000256" key="3">
    <source>
        <dbReference type="ARBA" id="ARBA00023237"/>
    </source>
</evidence>
<evidence type="ECO:0000256" key="4">
    <source>
        <dbReference type="RuleBase" id="RU003357"/>
    </source>
</evidence>
<comment type="caution">
    <text evidence="9">The sequence shown here is derived from an EMBL/GenBank/DDBJ whole genome shotgun (WGS) entry which is preliminary data.</text>
</comment>
<evidence type="ECO:0000313" key="10">
    <source>
        <dbReference type="Proteomes" id="UP001358324"/>
    </source>
</evidence>
<dbReference type="RefSeq" id="WP_332079198.1">
    <property type="nucleotide sequence ID" value="NZ_JAZHBM010000003.1"/>
</dbReference>
<dbReference type="CDD" id="cd01347">
    <property type="entry name" value="ligand_gated_channel"/>
    <property type="match status" value="1"/>
</dbReference>
<keyword evidence="2 4" id="KW-0472">Membrane</keyword>
<keyword evidence="6" id="KW-0732">Signal</keyword>
<dbReference type="Gene3D" id="2.40.170.20">
    <property type="entry name" value="TonB-dependent receptor, beta-barrel domain"/>
    <property type="match status" value="1"/>
</dbReference>